<organism evidence="1">
    <name type="scientific">Arundo donax</name>
    <name type="common">Giant reed</name>
    <name type="synonym">Donax arundinaceus</name>
    <dbReference type="NCBI Taxonomy" id="35708"/>
    <lineage>
        <taxon>Eukaryota</taxon>
        <taxon>Viridiplantae</taxon>
        <taxon>Streptophyta</taxon>
        <taxon>Embryophyta</taxon>
        <taxon>Tracheophyta</taxon>
        <taxon>Spermatophyta</taxon>
        <taxon>Magnoliopsida</taxon>
        <taxon>Liliopsida</taxon>
        <taxon>Poales</taxon>
        <taxon>Poaceae</taxon>
        <taxon>PACMAD clade</taxon>
        <taxon>Arundinoideae</taxon>
        <taxon>Arundineae</taxon>
        <taxon>Arundo</taxon>
    </lineage>
</organism>
<name>A0A0A9AM46_ARUDO</name>
<reference evidence="1" key="2">
    <citation type="journal article" date="2015" name="Data Brief">
        <title>Shoot transcriptome of the giant reed, Arundo donax.</title>
        <authorList>
            <person name="Barrero R.A."/>
            <person name="Guerrero F.D."/>
            <person name="Moolhuijzen P."/>
            <person name="Goolsby J.A."/>
            <person name="Tidwell J."/>
            <person name="Bellgard S.E."/>
            <person name="Bellgard M.I."/>
        </authorList>
    </citation>
    <scope>NUCLEOTIDE SEQUENCE</scope>
    <source>
        <tissue evidence="1">Shoot tissue taken approximately 20 cm above the soil surface</tissue>
    </source>
</reference>
<proteinExistence type="predicted"/>
<sequence length="43" mass="5220">MDMNFFKQINHRLQMHMNLTCKLQTAHRQELKLGNQYKSLESI</sequence>
<reference evidence="1" key="1">
    <citation type="submission" date="2014-09" db="EMBL/GenBank/DDBJ databases">
        <authorList>
            <person name="Magalhaes I.L.F."/>
            <person name="Oliveira U."/>
            <person name="Santos F.R."/>
            <person name="Vidigal T.H.D.A."/>
            <person name="Brescovit A.D."/>
            <person name="Santos A.J."/>
        </authorList>
    </citation>
    <scope>NUCLEOTIDE SEQUENCE</scope>
    <source>
        <tissue evidence="1">Shoot tissue taken approximately 20 cm above the soil surface</tissue>
    </source>
</reference>
<dbReference type="EMBL" id="GBRH01249778">
    <property type="protein sequence ID" value="JAD48117.1"/>
    <property type="molecule type" value="Transcribed_RNA"/>
</dbReference>
<protein>
    <submittedName>
        <fullName evidence="1">Uncharacterized protein</fullName>
    </submittedName>
</protein>
<accession>A0A0A9AM46</accession>
<dbReference type="AlphaFoldDB" id="A0A0A9AM46"/>
<evidence type="ECO:0000313" key="1">
    <source>
        <dbReference type="EMBL" id="JAD48117.1"/>
    </source>
</evidence>